<dbReference type="RefSeq" id="WP_196263600.1">
    <property type="nucleotide sequence ID" value="NZ_JADQDN010000004.1"/>
</dbReference>
<organism evidence="2 3">
    <name type="scientific">Microvirga terrestris</name>
    <dbReference type="NCBI Taxonomy" id="2791024"/>
    <lineage>
        <taxon>Bacteria</taxon>
        <taxon>Pseudomonadati</taxon>
        <taxon>Pseudomonadota</taxon>
        <taxon>Alphaproteobacteria</taxon>
        <taxon>Hyphomicrobiales</taxon>
        <taxon>Methylobacteriaceae</taxon>
        <taxon>Microvirga</taxon>
    </lineage>
</organism>
<gene>
    <name evidence="2" type="ORF">I2H36_09165</name>
</gene>
<dbReference type="EMBL" id="JADQDN010000004">
    <property type="protein sequence ID" value="MBF9196207.1"/>
    <property type="molecule type" value="Genomic_DNA"/>
</dbReference>
<dbReference type="Proteomes" id="UP000611708">
    <property type="component" value="Unassembled WGS sequence"/>
</dbReference>
<sequence length="257" mass="26157">MSQQPDPTIPFDASVVDEEALRALRAVQRSLPMGDGGASGNLVGGTEAVAAFGMVRGGPSGGITLGAHEIDPLEWNLAPAPQDGSLKPLDLAPPAKPAITLDEGPAGIDLSESAAPAPFVGLRANLARSSSRYIGTESNDSSVQITSPVFADTPDNPAVVTPPTTSRPNPEESADTLADPPDVIARDVVGMEDGSIRLDLSAGLVDRDGSEALTLSILGVPAGAVLSHGTRQADGSWSISASDLSQLSLTPPEHFSG</sequence>
<evidence type="ECO:0000313" key="3">
    <source>
        <dbReference type="Proteomes" id="UP000611708"/>
    </source>
</evidence>
<reference evidence="2 3" key="1">
    <citation type="submission" date="2020-11" db="EMBL/GenBank/DDBJ databases">
        <authorList>
            <person name="Kim M.K."/>
        </authorList>
    </citation>
    <scope>NUCLEOTIDE SEQUENCE [LARGE SCALE GENOMIC DNA]</scope>
    <source>
        <strain evidence="2 3">BT290</strain>
    </source>
</reference>
<protein>
    <recommendedName>
        <fullName evidence="4">LEPR-XLL domain-containing protein</fullName>
    </recommendedName>
</protein>
<comment type="caution">
    <text evidence="2">The sequence shown here is derived from an EMBL/GenBank/DDBJ whole genome shotgun (WGS) entry which is preliminary data.</text>
</comment>
<proteinExistence type="predicted"/>
<accession>A0ABS0HRU7</accession>
<feature type="non-terminal residue" evidence="2">
    <location>
        <position position="257"/>
    </location>
</feature>
<evidence type="ECO:0008006" key="4">
    <source>
        <dbReference type="Google" id="ProtNLM"/>
    </source>
</evidence>
<name>A0ABS0HRU7_9HYPH</name>
<feature type="region of interest" description="Disordered" evidence="1">
    <location>
        <begin position="147"/>
        <end position="178"/>
    </location>
</feature>
<evidence type="ECO:0000256" key="1">
    <source>
        <dbReference type="SAM" id="MobiDB-lite"/>
    </source>
</evidence>
<evidence type="ECO:0000313" key="2">
    <source>
        <dbReference type="EMBL" id="MBF9196207.1"/>
    </source>
</evidence>
<keyword evidence="3" id="KW-1185">Reference proteome</keyword>